<keyword evidence="2 3" id="KW-0040">ANK repeat</keyword>
<evidence type="ECO:0000313" key="4">
    <source>
        <dbReference type="EMBL" id="KGO53915.1"/>
    </source>
</evidence>
<evidence type="ECO:0000313" key="5">
    <source>
        <dbReference type="Proteomes" id="UP000030143"/>
    </source>
</evidence>
<comment type="caution">
    <text evidence="4">The sequence shown here is derived from an EMBL/GenBank/DDBJ whole genome shotgun (WGS) entry which is preliminary data.</text>
</comment>
<feature type="repeat" description="ANK" evidence="3">
    <location>
        <begin position="446"/>
        <end position="478"/>
    </location>
</feature>
<feature type="repeat" description="ANK" evidence="3">
    <location>
        <begin position="259"/>
        <end position="291"/>
    </location>
</feature>
<dbReference type="GeneID" id="27675188"/>
<feature type="repeat" description="ANK" evidence="3">
    <location>
        <begin position="309"/>
        <end position="341"/>
    </location>
</feature>
<feature type="repeat" description="ANK" evidence="3">
    <location>
        <begin position="480"/>
        <end position="512"/>
    </location>
</feature>
<dbReference type="RefSeq" id="XP_016596439.1">
    <property type="nucleotide sequence ID" value="XM_016739769.1"/>
</dbReference>
<dbReference type="Pfam" id="PF00023">
    <property type="entry name" value="Ank"/>
    <property type="match status" value="1"/>
</dbReference>
<keyword evidence="1" id="KW-0677">Repeat</keyword>
<organism evidence="4 5">
    <name type="scientific">Penicillium expansum</name>
    <name type="common">Blue mold rot fungus</name>
    <dbReference type="NCBI Taxonomy" id="27334"/>
    <lineage>
        <taxon>Eukaryota</taxon>
        <taxon>Fungi</taxon>
        <taxon>Dikarya</taxon>
        <taxon>Ascomycota</taxon>
        <taxon>Pezizomycotina</taxon>
        <taxon>Eurotiomycetes</taxon>
        <taxon>Eurotiomycetidae</taxon>
        <taxon>Eurotiales</taxon>
        <taxon>Aspergillaceae</taxon>
        <taxon>Penicillium</taxon>
    </lineage>
</organism>
<gene>
    <name evidence="4" type="ORF">PEX2_024940</name>
</gene>
<dbReference type="STRING" id="27334.A0A0A2JNR5"/>
<proteinExistence type="predicted"/>
<feature type="repeat" description="ANK" evidence="3">
    <location>
        <begin position="342"/>
        <end position="374"/>
    </location>
</feature>
<dbReference type="PhylomeDB" id="A0A0A2JNR5"/>
<reference evidence="4 5" key="1">
    <citation type="journal article" date="2015" name="Mol. Plant Microbe Interact.">
        <title>Genome, transcriptome, and functional analyses of Penicillium expansum provide new insights into secondary metabolism and pathogenicity.</title>
        <authorList>
            <person name="Ballester A.R."/>
            <person name="Marcet-Houben M."/>
            <person name="Levin E."/>
            <person name="Sela N."/>
            <person name="Selma-Lazaro C."/>
            <person name="Carmona L."/>
            <person name="Wisniewski M."/>
            <person name="Droby S."/>
            <person name="Gonzalez-Candelas L."/>
            <person name="Gabaldon T."/>
        </authorList>
    </citation>
    <scope>NUCLEOTIDE SEQUENCE [LARGE SCALE GENOMIC DNA]</scope>
    <source>
        <strain evidence="4 5">MD-8</strain>
    </source>
</reference>
<evidence type="ECO:0000256" key="3">
    <source>
        <dbReference type="PROSITE-ProRule" id="PRU00023"/>
    </source>
</evidence>
<dbReference type="EMBL" id="JQFZ01000240">
    <property type="protein sequence ID" value="KGO53915.1"/>
    <property type="molecule type" value="Genomic_DNA"/>
</dbReference>
<name>A0A0A2JNR5_PENEN</name>
<dbReference type="AlphaFoldDB" id="A0A0A2JNR5"/>
<dbReference type="VEuPathDB" id="FungiDB:PEXP_012100"/>
<dbReference type="PROSITE" id="PS50297">
    <property type="entry name" value="ANK_REP_REGION"/>
    <property type="match status" value="5"/>
</dbReference>
<dbReference type="OrthoDB" id="1577640at2759"/>
<dbReference type="Gene3D" id="1.25.40.20">
    <property type="entry name" value="Ankyrin repeat-containing domain"/>
    <property type="match status" value="2"/>
</dbReference>
<dbReference type="PROSITE" id="PS50088">
    <property type="entry name" value="ANK_REPEAT"/>
    <property type="match status" value="5"/>
</dbReference>
<dbReference type="InterPro" id="IPR002110">
    <property type="entry name" value="Ankyrin_rpt"/>
</dbReference>
<dbReference type="Proteomes" id="UP000030143">
    <property type="component" value="Unassembled WGS sequence"/>
</dbReference>
<dbReference type="SMART" id="SM00248">
    <property type="entry name" value="ANK"/>
    <property type="match status" value="7"/>
</dbReference>
<accession>A0A0A2JNR5</accession>
<dbReference type="PANTHER" id="PTHR24171">
    <property type="entry name" value="ANKYRIN REPEAT DOMAIN-CONTAINING PROTEIN 39-RELATED"/>
    <property type="match status" value="1"/>
</dbReference>
<evidence type="ECO:0000256" key="1">
    <source>
        <dbReference type="ARBA" id="ARBA00022737"/>
    </source>
</evidence>
<keyword evidence="5" id="KW-1185">Reference proteome</keyword>
<sequence>MAEVLGTVSAVLAIAETSLKASSALHKLFTTIKDAPREIMVLDRDISVFNSLVISLQAALNSEDVMVIVKRDIEIDELLEILLLPMTNCKEVCEEIHKKLQSFRVSLPSSEGTLDIEPPRRFQLKFAKWHFAKKDVYALLARFQASKGIFSDAMGTLTLLLTFRIHSVMSKGQPKDQFINQVNGIQRFDDDAGSAFLRYTKMTQEVYLDLNTMPLPARHAKLKGPQHAKSLLDAVRNDALASVEMMLGSIDVDTQDPLTGRTALSITAELGNLQMTKLLLSHGANVNIRQYSLSKQQGEGFEGCAIVRSGRFPLHWAVVGDHIEIVKLLLQHRANPNARNSAGRPVLQEACFKNNPEMAKILLEAGADVNGINLHSGWAPIHECSNGKSIDLLYVLLDYGALLDVPVFDCYYPDAYPIHWTTRLGEGNTLKILLASGADPNALMAEDISCLHLAAARGWVDGIFSLLEKGASINAQDLCLRETPLHKAARNCEMSAIRVLCMNGADTTLKNIDGLTYQEVLACAQQIPDNWRVDVMRGSFCSRY</sequence>
<dbReference type="SUPFAM" id="SSF48403">
    <property type="entry name" value="Ankyrin repeat"/>
    <property type="match status" value="1"/>
</dbReference>
<protein>
    <submittedName>
        <fullName evidence="4">Uncharacterized protein</fullName>
    </submittedName>
</protein>
<dbReference type="Pfam" id="PF12796">
    <property type="entry name" value="Ank_2"/>
    <property type="match status" value="2"/>
</dbReference>
<dbReference type="HOGENOM" id="CLU_020541_0_0_1"/>
<evidence type="ECO:0000256" key="2">
    <source>
        <dbReference type="ARBA" id="ARBA00023043"/>
    </source>
</evidence>
<dbReference type="InterPro" id="IPR036770">
    <property type="entry name" value="Ankyrin_rpt-contain_sf"/>
</dbReference>